<protein>
    <submittedName>
        <fullName evidence="1">Glyoxalase/Bleomycin resistance protein/Dioxygenase superfamily protein</fullName>
    </submittedName>
</protein>
<dbReference type="AlphaFoldDB" id="A0A1T5E566"/>
<dbReference type="EMBL" id="FUYP01000019">
    <property type="protein sequence ID" value="SKB79192.1"/>
    <property type="molecule type" value="Genomic_DNA"/>
</dbReference>
<dbReference type="RefSeq" id="WP_079639417.1">
    <property type="nucleotide sequence ID" value="NZ_FUYP01000019.1"/>
</dbReference>
<dbReference type="Proteomes" id="UP000190044">
    <property type="component" value="Unassembled WGS sequence"/>
</dbReference>
<dbReference type="InterPro" id="IPR029068">
    <property type="entry name" value="Glyas_Bleomycin-R_OHBP_Dase"/>
</dbReference>
<keyword evidence="1" id="KW-0560">Oxidoreductase</keyword>
<dbReference type="OrthoDB" id="9792173at2"/>
<dbReference type="Gene3D" id="3.10.180.10">
    <property type="entry name" value="2,3-Dihydroxybiphenyl 1,2-Dioxygenase, domain 1"/>
    <property type="match status" value="1"/>
</dbReference>
<proteinExistence type="predicted"/>
<organism evidence="1 2">
    <name type="scientific">Sphingopyxis flava</name>
    <dbReference type="NCBI Taxonomy" id="1507287"/>
    <lineage>
        <taxon>Bacteria</taxon>
        <taxon>Pseudomonadati</taxon>
        <taxon>Pseudomonadota</taxon>
        <taxon>Alphaproteobacteria</taxon>
        <taxon>Sphingomonadales</taxon>
        <taxon>Sphingomonadaceae</taxon>
        <taxon>Sphingopyxis</taxon>
    </lineage>
</organism>
<gene>
    <name evidence="1" type="ORF">SAMN06295937_101911</name>
</gene>
<keyword evidence="2" id="KW-1185">Reference proteome</keyword>
<dbReference type="GO" id="GO:0051213">
    <property type="term" value="F:dioxygenase activity"/>
    <property type="evidence" value="ECO:0007669"/>
    <property type="project" value="UniProtKB-KW"/>
</dbReference>
<reference evidence="2" key="1">
    <citation type="submission" date="2017-02" db="EMBL/GenBank/DDBJ databases">
        <authorList>
            <person name="Varghese N."/>
            <person name="Submissions S."/>
        </authorList>
    </citation>
    <scope>NUCLEOTIDE SEQUENCE [LARGE SCALE GENOMIC DNA]</scope>
    <source>
        <strain evidence="2">R11H</strain>
    </source>
</reference>
<evidence type="ECO:0000313" key="2">
    <source>
        <dbReference type="Proteomes" id="UP000190044"/>
    </source>
</evidence>
<sequence>MVPQLANVFQLAYVTNDVAKAADLFRTRFATGPFTQIEFGDIMTIGLAFAGRTMIEVIQPINDATGIYSGWIAGIDGFALRQHHYGILVDSVEELAAIRAAHVESGTPVATEGSMPGSLDFLYVDTVPLLGHYLEYVRLDEGGKEMFRSVEGSIF</sequence>
<name>A0A1T5E566_9SPHN</name>
<evidence type="ECO:0000313" key="1">
    <source>
        <dbReference type="EMBL" id="SKB79192.1"/>
    </source>
</evidence>
<keyword evidence="1" id="KW-0223">Dioxygenase</keyword>
<dbReference type="SUPFAM" id="SSF54593">
    <property type="entry name" value="Glyoxalase/Bleomycin resistance protein/Dihydroxybiphenyl dioxygenase"/>
    <property type="match status" value="1"/>
</dbReference>
<accession>A0A1T5E566</accession>